<protein>
    <recommendedName>
        <fullName evidence="3">F-box domain-containing protein</fullName>
    </recommendedName>
</protein>
<evidence type="ECO:0000313" key="2">
    <source>
        <dbReference type="Proteomes" id="UP000230002"/>
    </source>
</evidence>
<evidence type="ECO:0000313" key="1">
    <source>
        <dbReference type="EMBL" id="PIL29313.1"/>
    </source>
</evidence>
<dbReference type="OrthoDB" id="2587912at2759"/>
<comment type="caution">
    <text evidence="1">The sequence shown here is derived from an EMBL/GenBank/DDBJ whole genome shotgun (WGS) entry which is preliminary data.</text>
</comment>
<accession>A0A2G8S6C0</accession>
<evidence type="ECO:0008006" key="3">
    <source>
        <dbReference type="Google" id="ProtNLM"/>
    </source>
</evidence>
<organism evidence="1 2">
    <name type="scientific">Ganoderma sinense ZZ0214-1</name>
    <dbReference type="NCBI Taxonomy" id="1077348"/>
    <lineage>
        <taxon>Eukaryota</taxon>
        <taxon>Fungi</taxon>
        <taxon>Dikarya</taxon>
        <taxon>Basidiomycota</taxon>
        <taxon>Agaricomycotina</taxon>
        <taxon>Agaricomycetes</taxon>
        <taxon>Polyporales</taxon>
        <taxon>Polyporaceae</taxon>
        <taxon>Ganoderma</taxon>
    </lineage>
</organism>
<proteinExistence type="predicted"/>
<reference evidence="1 2" key="1">
    <citation type="journal article" date="2015" name="Sci. Rep.">
        <title>Chromosome-level genome map provides insights into diverse defense mechanisms in the medicinal fungus Ganoderma sinense.</title>
        <authorList>
            <person name="Zhu Y."/>
            <person name="Xu J."/>
            <person name="Sun C."/>
            <person name="Zhou S."/>
            <person name="Xu H."/>
            <person name="Nelson D.R."/>
            <person name="Qian J."/>
            <person name="Song J."/>
            <person name="Luo H."/>
            <person name="Xiang L."/>
            <person name="Li Y."/>
            <person name="Xu Z."/>
            <person name="Ji A."/>
            <person name="Wang L."/>
            <person name="Lu S."/>
            <person name="Hayward A."/>
            <person name="Sun W."/>
            <person name="Li X."/>
            <person name="Schwartz D.C."/>
            <person name="Wang Y."/>
            <person name="Chen S."/>
        </authorList>
    </citation>
    <scope>NUCLEOTIDE SEQUENCE [LARGE SCALE GENOMIC DNA]</scope>
    <source>
        <strain evidence="1 2">ZZ0214-1</strain>
    </source>
</reference>
<dbReference type="AlphaFoldDB" id="A0A2G8S6C0"/>
<dbReference type="Proteomes" id="UP000230002">
    <property type="component" value="Unassembled WGS sequence"/>
</dbReference>
<keyword evidence="2" id="KW-1185">Reference proteome</keyword>
<name>A0A2G8S6C0_9APHY</name>
<gene>
    <name evidence="1" type="ORF">GSI_09364</name>
</gene>
<sequence>MSLAVMPVELLQEILALALRGHHRPAELLCVNKTFFKLGLPILHSHLDFHSIGQLILFSEGTIRLSCVPKTLSIALAGGSADFEIFKHMAAALRRCLLSTVTSQEDVDGNDLGGNDPRSDETKLPLELLSLRLHSHSGNPHLSYLYEALALANPKTFVWRGPDPEHHFSTAIVPSATYHLASAISTWTAVEHITLTNMSFPSDELGLHTSFSKAPLLPALPHLRTLYIGQATFLPPSAAAAMVAQPSSSALESVRLVDTYRHSIWGPRIRRRDIEDAAVLLTDVVAAGEERRREVLERVRRIVRCEKKTERIQGGDNGDEEGALY</sequence>
<dbReference type="EMBL" id="AYKW01000023">
    <property type="protein sequence ID" value="PIL29313.1"/>
    <property type="molecule type" value="Genomic_DNA"/>
</dbReference>